<evidence type="ECO:0000313" key="2">
    <source>
        <dbReference type="EMBL" id="CAB0041081.1"/>
    </source>
</evidence>
<accession>A0A6H5IVY7</accession>
<proteinExistence type="predicted"/>
<gene>
    <name evidence="2" type="ORF">TBRA_LOCUS12765</name>
</gene>
<dbReference type="AlphaFoldDB" id="A0A6H5IVY7"/>
<feature type="region of interest" description="Disordered" evidence="1">
    <location>
        <begin position="30"/>
        <end position="76"/>
    </location>
</feature>
<evidence type="ECO:0000256" key="1">
    <source>
        <dbReference type="SAM" id="MobiDB-lite"/>
    </source>
</evidence>
<sequence>MDVELLKQAGLSSDDAEQVIMACYKCSRTEYPAPPPEPERLPLPELLRDPWERRARSRSPRGREEATTSSEPTRPRIVSEVTGKGLIDVIDVKRILLSLAYACAIRRSSCKPDNNLFANKLKSKQMKKVQQI</sequence>
<keyword evidence="3" id="KW-1185">Reference proteome</keyword>
<evidence type="ECO:0000313" key="3">
    <source>
        <dbReference type="Proteomes" id="UP000479190"/>
    </source>
</evidence>
<dbReference type="EMBL" id="CADCXV010001086">
    <property type="protein sequence ID" value="CAB0041081.1"/>
    <property type="molecule type" value="Genomic_DNA"/>
</dbReference>
<feature type="compositionally biased region" description="Basic and acidic residues" evidence="1">
    <location>
        <begin position="37"/>
        <end position="54"/>
    </location>
</feature>
<dbReference type="Proteomes" id="UP000479190">
    <property type="component" value="Unassembled WGS sequence"/>
</dbReference>
<reference evidence="2 3" key="1">
    <citation type="submission" date="2020-02" db="EMBL/GenBank/DDBJ databases">
        <authorList>
            <person name="Ferguson B K."/>
        </authorList>
    </citation>
    <scope>NUCLEOTIDE SEQUENCE [LARGE SCALE GENOMIC DNA]</scope>
</reference>
<organism evidence="2 3">
    <name type="scientific">Trichogramma brassicae</name>
    <dbReference type="NCBI Taxonomy" id="86971"/>
    <lineage>
        <taxon>Eukaryota</taxon>
        <taxon>Metazoa</taxon>
        <taxon>Ecdysozoa</taxon>
        <taxon>Arthropoda</taxon>
        <taxon>Hexapoda</taxon>
        <taxon>Insecta</taxon>
        <taxon>Pterygota</taxon>
        <taxon>Neoptera</taxon>
        <taxon>Endopterygota</taxon>
        <taxon>Hymenoptera</taxon>
        <taxon>Apocrita</taxon>
        <taxon>Proctotrupomorpha</taxon>
        <taxon>Chalcidoidea</taxon>
        <taxon>Trichogrammatidae</taxon>
        <taxon>Trichogramma</taxon>
    </lineage>
</organism>
<protein>
    <submittedName>
        <fullName evidence="2">Uncharacterized protein</fullName>
    </submittedName>
</protein>
<name>A0A6H5IVY7_9HYME</name>